<evidence type="ECO:0000313" key="3">
    <source>
        <dbReference type="Proteomes" id="UP000799772"/>
    </source>
</evidence>
<dbReference type="AlphaFoldDB" id="A0A9P4I9P8"/>
<reference evidence="2" key="1">
    <citation type="journal article" date="2020" name="Stud. Mycol.">
        <title>101 Dothideomycetes genomes: a test case for predicting lifestyles and emergence of pathogens.</title>
        <authorList>
            <person name="Haridas S."/>
            <person name="Albert R."/>
            <person name="Binder M."/>
            <person name="Bloem J."/>
            <person name="Labutti K."/>
            <person name="Salamov A."/>
            <person name="Andreopoulos B."/>
            <person name="Baker S."/>
            <person name="Barry K."/>
            <person name="Bills G."/>
            <person name="Bluhm B."/>
            <person name="Cannon C."/>
            <person name="Castanera R."/>
            <person name="Culley D."/>
            <person name="Daum C."/>
            <person name="Ezra D."/>
            <person name="Gonzalez J."/>
            <person name="Henrissat B."/>
            <person name="Kuo A."/>
            <person name="Liang C."/>
            <person name="Lipzen A."/>
            <person name="Lutzoni F."/>
            <person name="Magnuson J."/>
            <person name="Mondo S."/>
            <person name="Nolan M."/>
            <person name="Ohm R."/>
            <person name="Pangilinan J."/>
            <person name="Park H.-J."/>
            <person name="Ramirez L."/>
            <person name="Alfaro M."/>
            <person name="Sun H."/>
            <person name="Tritt A."/>
            <person name="Yoshinaga Y."/>
            <person name="Zwiers L.-H."/>
            <person name="Turgeon B."/>
            <person name="Goodwin S."/>
            <person name="Spatafora J."/>
            <person name="Crous P."/>
            <person name="Grigoriev I."/>
        </authorList>
    </citation>
    <scope>NUCLEOTIDE SEQUENCE</scope>
    <source>
        <strain evidence="2">CBS 133067</strain>
    </source>
</reference>
<feature type="compositionally biased region" description="Polar residues" evidence="1">
    <location>
        <begin position="20"/>
        <end position="46"/>
    </location>
</feature>
<accession>A0A9P4I9P8</accession>
<gene>
    <name evidence="2" type="ORF">NA57DRAFT_58545</name>
</gene>
<sequence>MGPFSALRNFGKRKRGGSGTSEQPLPSTHTSLQTPTTRMDSCTSDAGANDQDTEYSDNASSSQFKGVRNDDERLNAREDKGKGKGPALTPIDDVPFGDALFSDVPFDYVPPKHSLPARRDTLILPSPPLRSSPAAHVNQSHNCVSNCKSKDKIKKRAHSDSALSAKNLKSEHRERIDDRMCEPYAGPSDWRKRPYRYQRRVIQREQRAPTVPPEVAVEYARNGRGHHKHCRCFKKWNGLKYRKSGVKLLWLKFEKKSQKWFEDRLHFLPFF</sequence>
<name>A0A9P4I9P8_9PEZI</name>
<organism evidence="2 3">
    <name type="scientific">Rhizodiscina lignyota</name>
    <dbReference type="NCBI Taxonomy" id="1504668"/>
    <lineage>
        <taxon>Eukaryota</taxon>
        <taxon>Fungi</taxon>
        <taxon>Dikarya</taxon>
        <taxon>Ascomycota</taxon>
        <taxon>Pezizomycotina</taxon>
        <taxon>Dothideomycetes</taxon>
        <taxon>Pleosporomycetidae</taxon>
        <taxon>Aulographales</taxon>
        <taxon>Rhizodiscinaceae</taxon>
        <taxon>Rhizodiscina</taxon>
    </lineage>
</organism>
<feature type="compositionally biased region" description="Basic and acidic residues" evidence="1">
    <location>
        <begin position="67"/>
        <end position="82"/>
    </location>
</feature>
<comment type="caution">
    <text evidence="2">The sequence shown here is derived from an EMBL/GenBank/DDBJ whole genome shotgun (WGS) entry which is preliminary data.</text>
</comment>
<dbReference type="Proteomes" id="UP000799772">
    <property type="component" value="Unassembled WGS sequence"/>
</dbReference>
<keyword evidence="3" id="KW-1185">Reference proteome</keyword>
<evidence type="ECO:0000256" key="1">
    <source>
        <dbReference type="SAM" id="MobiDB-lite"/>
    </source>
</evidence>
<protein>
    <submittedName>
        <fullName evidence="2">Uncharacterized protein</fullName>
    </submittedName>
</protein>
<feature type="region of interest" description="Disordered" evidence="1">
    <location>
        <begin position="130"/>
        <end position="172"/>
    </location>
</feature>
<dbReference type="EMBL" id="ML978129">
    <property type="protein sequence ID" value="KAF2096644.1"/>
    <property type="molecule type" value="Genomic_DNA"/>
</dbReference>
<proteinExistence type="predicted"/>
<evidence type="ECO:0000313" key="2">
    <source>
        <dbReference type="EMBL" id="KAF2096644.1"/>
    </source>
</evidence>
<feature type="compositionally biased region" description="Polar residues" evidence="1">
    <location>
        <begin position="137"/>
        <end position="147"/>
    </location>
</feature>
<feature type="region of interest" description="Disordered" evidence="1">
    <location>
        <begin position="1"/>
        <end position="91"/>
    </location>
</feature>